<feature type="compositionally biased region" description="Basic and acidic residues" evidence="1">
    <location>
        <begin position="1"/>
        <end position="27"/>
    </location>
</feature>
<feature type="region of interest" description="Disordered" evidence="1">
    <location>
        <begin position="159"/>
        <end position="227"/>
    </location>
</feature>
<proteinExistence type="predicted"/>
<evidence type="ECO:0000313" key="2">
    <source>
        <dbReference type="EMBL" id="BDZ50276.1"/>
    </source>
</evidence>
<feature type="compositionally biased region" description="Low complexity" evidence="1">
    <location>
        <begin position="204"/>
        <end position="216"/>
    </location>
</feature>
<organism evidence="2 3">
    <name type="scientific">Frondihabitans sucicola</name>
    <dbReference type="NCBI Taxonomy" id="1268041"/>
    <lineage>
        <taxon>Bacteria</taxon>
        <taxon>Bacillati</taxon>
        <taxon>Actinomycetota</taxon>
        <taxon>Actinomycetes</taxon>
        <taxon>Micrococcales</taxon>
        <taxon>Microbacteriaceae</taxon>
        <taxon>Frondihabitans</taxon>
    </lineage>
</organism>
<keyword evidence="3" id="KW-1185">Reference proteome</keyword>
<feature type="region of interest" description="Disordered" evidence="1">
    <location>
        <begin position="1"/>
        <end position="86"/>
    </location>
</feature>
<dbReference type="EMBL" id="AP027732">
    <property type="protein sequence ID" value="BDZ50276.1"/>
    <property type="molecule type" value="Genomic_DNA"/>
</dbReference>
<evidence type="ECO:0000256" key="1">
    <source>
        <dbReference type="SAM" id="MobiDB-lite"/>
    </source>
</evidence>
<gene>
    <name evidence="2" type="ORF">GCM10025867_25170</name>
</gene>
<dbReference type="RefSeq" id="WP_286343334.1">
    <property type="nucleotide sequence ID" value="NZ_AP027732.1"/>
</dbReference>
<feature type="compositionally biased region" description="Basic and acidic residues" evidence="1">
    <location>
        <begin position="162"/>
        <end position="171"/>
    </location>
</feature>
<protein>
    <submittedName>
        <fullName evidence="2">Uncharacterized protein</fullName>
    </submittedName>
</protein>
<feature type="compositionally biased region" description="Basic and acidic residues" evidence="1">
    <location>
        <begin position="36"/>
        <end position="53"/>
    </location>
</feature>
<dbReference type="Proteomes" id="UP001321486">
    <property type="component" value="Chromosome"/>
</dbReference>
<reference evidence="3" key="1">
    <citation type="journal article" date="2019" name="Int. J. Syst. Evol. Microbiol.">
        <title>The Global Catalogue of Microorganisms (GCM) 10K type strain sequencing project: providing services to taxonomists for standard genome sequencing and annotation.</title>
        <authorList>
            <consortium name="The Broad Institute Genomics Platform"/>
            <consortium name="The Broad Institute Genome Sequencing Center for Infectious Disease"/>
            <person name="Wu L."/>
            <person name="Ma J."/>
        </authorList>
    </citation>
    <scope>NUCLEOTIDE SEQUENCE [LARGE SCALE GENOMIC DNA]</scope>
    <source>
        <strain evidence="3">NBRC 108728</strain>
    </source>
</reference>
<sequence length="227" mass="24451">MPVAHAAERSAEGRDVEQRRDPDDEHPGRRRALHRQRPEEHAEFPAPDVDRGEPQGVGSAEDEQDRVVPPDVQAGGRAHRGLDPQVGVGVEVDVHAAAGAAGELAGHVAQEPQGVRQDAGPDRRRSAEHEDAIGVRAGHVRLRRIERGRDVRELGAALAKAQPHEGAKEGGEVIPHGVPIRSRELVTRERRRSRSRRGPGLQVRSTARSGSASTRGWVSPAPGRVAA</sequence>
<feature type="region of interest" description="Disordered" evidence="1">
    <location>
        <begin position="103"/>
        <end position="132"/>
    </location>
</feature>
<feature type="compositionally biased region" description="Basic and acidic residues" evidence="1">
    <location>
        <begin position="119"/>
        <end position="132"/>
    </location>
</feature>
<accession>A0ABM8GP92</accession>
<evidence type="ECO:0000313" key="3">
    <source>
        <dbReference type="Proteomes" id="UP001321486"/>
    </source>
</evidence>
<name>A0ABM8GP92_9MICO</name>